<keyword evidence="3" id="KW-0472">Membrane</keyword>
<evidence type="ECO:0008006" key="6">
    <source>
        <dbReference type="Google" id="ProtNLM"/>
    </source>
</evidence>
<feature type="compositionally biased region" description="Polar residues" evidence="2">
    <location>
        <begin position="542"/>
        <end position="555"/>
    </location>
</feature>
<dbReference type="InterPro" id="IPR005225">
    <property type="entry name" value="Small_GTP-bd"/>
</dbReference>
<organism evidence="4 5">
    <name type="scientific">Marasmius tenuissimus</name>
    <dbReference type="NCBI Taxonomy" id="585030"/>
    <lineage>
        <taxon>Eukaryota</taxon>
        <taxon>Fungi</taxon>
        <taxon>Dikarya</taxon>
        <taxon>Basidiomycota</taxon>
        <taxon>Agaricomycotina</taxon>
        <taxon>Agaricomycetes</taxon>
        <taxon>Agaricomycetidae</taxon>
        <taxon>Agaricales</taxon>
        <taxon>Marasmiineae</taxon>
        <taxon>Marasmiaceae</taxon>
        <taxon>Marasmius</taxon>
    </lineage>
</organism>
<feature type="transmembrane region" description="Helical" evidence="3">
    <location>
        <begin position="452"/>
        <end position="475"/>
    </location>
</feature>
<feature type="compositionally biased region" description="Polar residues" evidence="2">
    <location>
        <begin position="600"/>
        <end position="609"/>
    </location>
</feature>
<sequence>MAIDDYEADATELLETYDFLMKYIIIGEAGTGKSCLLHQFTHNSFKDHSQHTIGVEFSSRTIKLGEKRIKLQLWDTAGQERFRSVTRSYYRGAAGAILVYDITNRDSFTNLSRWLADAKALGSPHLVTVLVGNKSDRDEERQVEWAEASRWAAENASGSTVSSATLPSSSVLISGRPGSTIGCHSNSSISAPQSSTTTATDLTLSNNKTITSISSNTTNTTSASLSTALATLVTSVSNSTIANSRLESSSSSTSQSSSAMSSAPPTGRPDSSTVPSKNDDPGAPTGPSNESSTPTSGSSSTSSSSSNSTTASASPSSGNTPPSSTSQTNTSAGGEGSPNTAQTSPTDVALQRTGASTTTSVVMVKGTTPSTTVVSTITDAPKSTLKSPINGVLVTESDGHTTLSFPAFVTVLSTSQEADGSFVTFTHTMANPTGADVFGAGSKPGFFQNHGAVAGVFLALGIVLASMAGCIFWMIRRRRKRQSSTHRWIEDMQRRPASTPPFVDDPFHDEPPMTAVDPRHRVALRSPDHFQLDDGPLIPLTPTYQSGAPVTMSNVQRKRPPTSEGPFSDQNAVGPGPVGIAITSDRSHGLDRPLRPPSPLQFSRQSTPSLYPPTDRDELEEVDLDDDDSPTPPQQFRQPVNDSSVDATRPGSGDVQHAPPRPPRSILRAPSKVYEPYTPPPSDSNHSGTESPITPISEKPFERLQRSTVPRPLSKGEVDDIFSRPTLLNVRPRSKDGENTK</sequence>
<keyword evidence="3" id="KW-1133">Transmembrane helix</keyword>
<comment type="caution">
    <text evidence="4">The sequence shown here is derived from an EMBL/GenBank/DDBJ whole genome shotgun (WGS) entry which is preliminary data.</text>
</comment>
<name>A0ABR3AEN8_9AGAR</name>
<feature type="compositionally biased region" description="Polar residues" evidence="2">
    <location>
        <begin position="337"/>
        <end position="346"/>
    </location>
</feature>
<dbReference type="SUPFAM" id="SSF52540">
    <property type="entry name" value="P-loop containing nucleoside triphosphate hydrolases"/>
    <property type="match status" value="1"/>
</dbReference>
<dbReference type="PROSITE" id="PS51419">
    <property type="entry name" value="RAB"/>
    <property type="match status" value="1"/>
</dbReference>
<dbReference type="InterPro" id="IPR001806">
    <property type="entry name" value="Small_GTPase"/>
</dbReference>
<proteinExistence type="inferred from homology"/>
<feature type="compositionally biased region" description="Basic and acidic residues" evidence="2">
    <location>
        <begin position="585"/>
        <end position="594"/>
    </location>
</feature>
<dbReference type="SMART" id="SM00174">
    <property type="entry name" value="RHO"/>
    <property type="match status" value="1"/>
</dbReference>
<feature type="region of interest" description="Disordered" evidence="2">
    <location>
        <begin position="242"/>
        <end position="357"/>
    </location>
</feature>
<dbReference type="Proteomes" id="UP001437256">
    <property type="component" value="Unassembled WGS sequence"/>
</dbReference>
<dbReference type="SMART" id="SM00175">
    <property type="entry name" value="RAB"/>
    <property type="match status" value="1"/>
</dbReference>
<dbReference type="InterPro" id="IPR027417">
    <property type="entry name" value="P-loop_NTPase"/>
</dbReference>
<comment type="similarity">
    <text evidence="1">Belongs to the small GTPase superfamily. Rab family.</text>
</comment>
<dbReference type="EMBL" id="JBBXMP010000002">
    <property type="protein sequence ID" value="KAL0071857.1"/>
    <property type="molecule type" value="Genomic_DNA"/>
</dbReference>
<feature type="region of interest" description="Disordered" evidence="2">
    <location>
        <begin position="483"/>
        <end position="507"/>
    </location>
</feature>
<dbReference type="InterPro" id="IPR050209">
    <property type="entry name" value="Rab_GTPases_membrane_traffic"/>
</dbReference>
<dbReference type="Gene3D" id="3.40.50.300">
    <property type="entry name" value="P-loop containing nucleotide triphosphate hydrolases"/>
    <property type="match status" value="1"/>
</dbReference>
<reference evidence="4 5" key="1">
    <citation type="submission" date="2024-05" db="EMBL/GenBank/DDBJ databases">
        <title>A draft genome resource for the thread blight pathogen Marasmius tenuissimus strain MS-2.</title>
        <authorList>
            <person name="Yulfo-Soto G.E."/>
            <person name="Baruah I.K."/>
            <person name="Amoako-Attah I."/>
            <person name="Bukari Y."/>
            <person name="Meinhardt L.W."/>
            <person name="Bailey B.A."/>
            <person name="Cohen S.P."/>
        </authorList>
    </citation>
    <scope>NUCLEOTIDE SEQUENCE [LARGE SCALE GENOMIC DNA]</scope>
    <source>
        <strain evidence="4 5">MS-2</strain>
    </source>
</reference>
<evidence type="ECO:0000256" key="3">
    <source>
        <dbReference type="SAM" id="Phobius"/>
    </source>
</evidence>
<feature type="compositionally biased region" description="Polar residues" evidence="2">
    <location>
        <begin position="634"/>
        <end position="646"/>
    </location>
</feature>
<keyword evidence="3" id="KW-0812">Transmembrane</keyword>
<evidence type="ECO:0000313" key="5">
    <source>
        <dbReference type="Proteomes" id="UP001437256"/>
    </source>
</evidence>
<dbReference type="SMART" id="SM00176">
    <property type="entry name" value="RAN"/>
    <property type="match status" value="1"/>
</dbReference>
<dbReference type="NCBIfam" id="TIGR00231">
    <property type="entry name" value="small_GTP"/>
    <property type="match status" value="1"/>
</dbReference>
<feature type="compositionally biased region" description="Low complexity" evidence="2">
    <location>
        <begin position="244"/>
        <end position="262"/>
    </location>
</feature>
<dbReference type="Pfam" id="PF00071">
    <property type="entry name" value="Ras"/>
    <property type="match status" value="1"/>
</dbReference>
<dbReference type="PRINTS" id="PR00449">
    <property type="entry name" value="RASTRNSFRMNG"/>
</dbReference>
<evidence type="ECO:0000256" key="2">
    <source>
        <dbReference type="SAM" id="MobiDB-lite"/>
    </source>
</evidence>
<evidence type="ECO:0000313" key="4">
    <source>
        <dbReference type="EMBL" id="KAL0071857.1"/>
    </source>
</evidence>
<feature type="compositionally biased region" description="Acidic residues" evidence="2">
    <location>
        <begin position="617"/>
        <end position="629"/>
    </location>
</feature>
<feature type="region of interest" description="Disordered" evidence="2">
    <location>
        <begin position="530"/>
        <end position="741"/>
    </location>
</feature>
<dbReference type="SMART" id="SM00173">
    <property type="entry name" value="RAS"/>
    <property type="match status" value="1"/>
</dbReference>
<protein>
    <recommendedName>
        <fullName evidence="6">Ras-domain-containing protein</fullName>
    </recommendedName>
</protein>
<feature type="compositionally biased region" description="Low complexity" evidence="2">
    <location>
        <begin position="285"/>
        <end position="332"/>
    </location>
</feature>
<dbReference type="PANTHER" id="PTHR47979">
    <property type="entry name" value="DRAB11-RELATED"/>
    <property type="match status" value="1"/>
</dbReference>
<gene>
    <name evidence="4" type="ORF">AAF712_000779</name>
</gene>
<evidence type="ECO:0000256" key="1">
    <source>
        <dbReference type="ARBA" id="ARBA00006270"/>
    </source>
</evidence>
<dbReference type="PROSITE" id="PS51421">
    <property type="entry name" value="RAS"/>
    <property type="match status" value="1"/>
</dbReference>
<accession>A0ABR3AEN8</accession>
<feature type="compositionally biased region" description="Polar residues" evidence="2">
    <location>
        <begin position="683"/>
        <end position="694"/>
    </location>
</feature>
<keyword evidence="5" id="KW-1185">Reference proteome</keyword>